<dbReference type="RefSeq" id="WP_210888773.1">
    <property type="nucleotide sequence ID" value="NZ_JAGPYQ010000001.1"/>
</dbReference>
<comment type="similarity">
    <text evidence="2 5">Belongs to the acyl-CoA dehydrogenase family.</text>
</comment>
<keyword evidence="3 5" id="KW-0285">Flavoprotein</keyword>
<feature type="domain" description="Acyl-CoA oxidase/dehydrogenase middle" evidence="7">
    <location>
        <begin position="181"/>
        <end position="286"/>
    </location>
</feature>
<dbReference type="SUPFAM" id="SSF56645">
    <property type="entry name" value="Acyl-CoA dehydrogenase NM domain-like"/>
    <property type="match status" value="1"/>
</dbReference>
<dbReference type="InterPro" id="IPR006089">
    <property type="entry name" value="Acyl-CoA_DH_CS"/>
</dbReference>
<keyword evidence="10" id="KW-1185">Reference proteome</keyword>
<keyword evidence="5" id="KW-0560">Oxidoreductase</keyword>
<dbReference type="InterPro" id="IPR041504">
    <property type="entry name" value="AidB_N"/>
</dbReference>
<dbReference type="Pfam" id="PF02770">
    <property type="entry name" value="Acyl-CoA_dh_M"/>
    <property type="match status" value="1"/>
</dbReference>
<dbReference type="PANTHER" id="PTHR42707">
    <property type="entry name" value="ACYL-COA DEHYDROGENASE"/>
    <property type="match status" value="1"/>
</dbReference>
<proteinExistence type="inferred from homology"/>
<dbReference type="Gene3D" id="1.20.140.10">
    <property type="entry name" value="Butyryl-CoA Dehydrogenase, subunit A, domain 3"/>
    <property type="match status" value="1"/>
</dbReference>
<dbReference type="InterPro" id="IPR009075">
    <property type="entry name" value="AcylCo_DH/oxidase_C"/>
</dbReference>
<evidence type="ECO:0000256" key="1">
    <source>
        <dbReference type="ARBA" id="ARBA00001974"/>
    </source>
</evidence>
<evidence type="ECO:0000259" key="6">
    <source>
        <dbReference type="Pfam" id="PF00441"/>
    </source>
</evidence>
<evidence type="ECO:0000313" key="9">
    <source>
        <dbReference type="EMBL" id="MBQ0852628.1"/>
    </source>
</evidence>
<feature type="domain" description="Acyl-CoA dehydrogenase/oxidase C-terminal" evidence="6">
    <location>
        <begin position="296"/>
        <end position="449"/>
    </location>
</feature>
<evidence type="ECO:0000256" key="4">
    <source>
        <dbReference type="ARBA" id="ARBA00022827"/>
    </source>
</evidence>
<dbReference type="EMBL" id="JAGPYQ010000001">
    <property type="protein sequence ID" value="MBQ0852628.1"/>
    <property type="molecule type" value="Genomic_DNA"/>
</dbReference>
<dbReference type="Proteomes" id="UP000677413">
    <property type="component" value="Unassembled WGS sequence"/>
</dbReference>
<evidence type="ECO:0000259" key="7">
    <source>
        <dbReference type="Pfam" id="PF02770"/>
    </source>
</evidence>
<accession>A0A941BBX7</accession>
<evidence type="ECO:0000256" key="3">
    <source>
        <dbReference type="ARBA" id="ARBA00022630"/>
    </source>
</evidence>
<keyword evidence="4 5" id="KW-0274">FAD</keyword>
<dbReference type="SUPFAM" id="SSF47203">
    <property type="entry name" value="Acyl-CoA dehydrogenase C-terminal domain-like"/>
    <property type="match status" value="1"/>
</dbReference>
<evidence type="ECO:0000256" key="2">
    <source>
        <dbReference type="ARBA" id="ARBA00009347"/>
    </source>
</evidence>
<protein>
    <submittedName>
        <fullName evidence="9">Acyl-CoA dehydrogenase family protein</fullName>
    </submittedName>
</protein>
<dbReference type="Gene3D" id="2.40.110.20">
    <property type="match status" value="1"/>
</dbReference>
<dbReference type="PROSITE" id="PS00073">
    <property type="entry name" value="ACYL_COA_DH_2"/>
    <property type="match status" value="1"/>
</dbReference>
<dbReference type="Gene3D" id="6.10.250.600">
    <property type="match status" value="1"/>
</dbReference>
<comment type="caution">
    <text evidence="9">The sequence shown here is derived from an EMBL/GenBank/DDBJ whole genome shotgun (WGS) entry which is preliminary data.</text>
</comment>
<organism evidence="9 10">
    <name type="scientific">Streptomyces liliiviolaceus</name>
    <dbReference type="NCBI Taxonomy" id="2823109"/>
    <lineage>
        <taxon>Bacteria</taxon>
        <taxon>Bacillati</taxon>
        <taxon>Actinomycetota</taxon>
        <taxon>Actinomycetes</taxon>
        <taxon>Kitasatosporales</taxon>
        <taxon>Streptomycetaceae</taxon>
        <taxon>Streptomyces</taxon>
    </lineage>
</organism>
<dbReference type="InterPro" id="IPR036250">
    <property type="entry name" value="AcylCo_DH-like_C"/>
</dbReference>
<evidence type="ECO:0000259" key="8">
    <source>
        <dbReference type="Pfam" id="PF18158"/>
    </source>
</evidence>
<evidence type="ECO:0000256" key="5">
    <source>
        <dbReference type="RuleBase" id="RU362125"/>
    </source>
</evidence>
<dbReference type="PANTHER" id="PTHR42707:SF3">
    <property type="entry name" value="ACYL-COA DEHYDROGENASE AIDB-RELATED"/>
    <property type="match status" value="1"/>
</dbReference>
<dbReference type="InterPro" id="IPR009100">
    <property type="entry name" value="AcylCoA_DH/oxidase_NM_dom_sf"/>
</dbReference>
<sequence>MAARTHTVTNQAPPLVAYDLFTADRALVEAVGRHLDPALLDEARGELSALGRTSGSAQVQKWGVLANENPPKLLTHDRYGERLDEVEFHPSWHRLLGKGVSAGLTAAWSRPGGHVRRAAGFLVWSQVEAGNGCPLSMTHAAVPALRTDPALAAEWEPRLTSTVYDQDLRPAARKAGALFGMGMTEKQGGSDVRANTTVARPLAEDGTYELTGHKWFCSAPMSDGFLVLAQAGPAGEQGGQGGRDALTCFLVPRVLADGTRNVFRIQRLKDKLGNRSNASAEVEFDGTWARRVGEEGRGVRSIMGMVAATRLDCVLGSAGLMRQAVAQAVHHCEHREAFGGRLVDKPLMRNVLADLALESEAATTLALRLAAAYDDGGEQERAFLRLAVPAAKYWVTKRCTPVVAEALECLGGNGYVEESGLPRLLRESPLNSIWEGAGNVQALDVLRALQREPSALNAYLQEVGLARGADHRLDGAIKDLLTELADLGGVEGRARRLVERIAVVLQGSLLVRFAPPEVADAFCASRLGGDWGSSLGTLPHTLDLASVVERARPVS</sequence>
<name>A0A941BBX7_9ACTN</name>
<dbReference type="InterPro" id="IPR052904">
    <property type="entry name" value="Acyl-CoA_dehydrogenase-like"/>
</dbReference>
<dbReference type="InterPro" id="IPR006091">
    <property type="entry name" value="Acyl-CoA_Oxase/DH_mid-dom"/>
</dbReference>
<evidence type="ECO:0000313" key="10">
    <source>
        <dbReference type="Proteomes" id="UP000677413"/>
    </source>
</evidence>
<dbReference type="AlphaFoldDB" id="A0A941BBX7"/>
<dbReference type="Pfam" id="PF00441">
    <property type="entry name" value="Acyl-CoA_dh_1"/>
    <property type="match status" value="1"/>
</dbReference>
<feature type="domain" description="Adaptive response protein AidB N-terminal" evidence="8">
    <location>
        <begin position="10"/>
        <end position="166"/>
    </location>
</feature>
<reference evidence="9 10" key="1">
    <citation type="submission" date="2021-04" db="EMBL/GenBank/DDBJ databases">
        <authorList>
            <person name="Tang X."/>
            <person name="Zhou X."/>
            <person name="Chen X."/>
            <person name="Cernava T."/>
            <person name="Zhang C."/>
        </authorList>
    </citation>
    <scope>NUCLEOTIDE SEQUENCE [LARGE SCALE GENOMIC DNA]</scope>
    <source>
        <strain evidence="9 10">BH-SS-21</strain>
    </source>
</reference>
<dbReference type="Pfam" id="PF18158">
    <property type="entry name" value="AidB_N"/>
    <property type="match status" value="1"/>
</dbReference>
<dbReference type="GO" id="GO:0003995">
    <property type="term" value="F:acyl-CoA dehydrogenase activity"/>
    <property type="evidence" value="ECO:0007669"/>
    <property type="project" value="InterPro"/>
</dbReference>
<gene>
    <name evidence="9" type="ORF">J8N05_31155</name>
</gene>
<comment type="cofactor">
    <cofactor evidence="1 5">
        <name>FAD</name>
        <dbReference type="ChEBI" id="CHEBI:57692"/>
    </cofactor>
</comment>